<gene>
    <name evidence="1" type="ORF">I4J89_48465</name>
</gene>
<evidence type="ECO:0000313" key="1">
    <source>
        <dbReference type="EMBL" id="MBG0569258.1"/>
    </source>
</evidence>
<protein>
    <submittedName>
        <fullName evidence="1">Uncharacterized protein</fullName>
    </submittedName>
</protein>
<evidence type="ECO:0000313" key="2">
    <source>
        <dbReference type="Proteomes" id="UP000598146"/>
    </source>
</evidence>
<accession>A0A931CKV4</accession>
<proteinExistence type="predicted"/>
<sequence>MSTTDADLAWRYLADEGFTPIGPDRWKWDGTPSEDMSAEDVAFHTAFEITTNEGLDAVQRVHTALGLLDLTCAFEVLTHLDAYVCDNADPAVTDAFWAGLRDRMAIPEPIEHLRLHLRTYWFVGRTARTAFDALLGDDVRRLAAAGRLHELATGPLHLRARHVLEDSGSVGWDDKRDVYQAAAAVAALRPAVFRGLLGSYHGVYGSLDPGGALALLDSLHLPH</sequence>
<name>A0A931CKV4_9ACTN</name>
<dbReference type="Proteomes" id="UP000598146">
    <property type="component" value="Unassembled WGS sequence"/>
</dbReference>
<reference evidence="1" key="1">
    <citation type="submission" date="2020-11" db="EMBL/GenBank/DDBJ databases">
        <title>Isolation and identification of active actinomycetes.</title>
        <authorList>
            <person name="Sun X."/>
        </authorList>
    </citation>
    <scope>NUCLEOTIDE SEQUENCE</scope>
    <source>
        <strain evidence="1">NEAU-A11</strain>
    </source>
</reference>
<dbReference type="RefSeq" id="WP_196421001.1">
    <property type="nucleotide sequence ID" value="NZ_JADQTO010000062.1"/>
</dbReference>
<dbReference type="EMBL" id="JADQTO010000062">
    <property type="protein sequence ID" value="MBG0569258.1"/>
    <property type="molecule type" value="Genomic_DNA"/>
</dbReference>
<organism evidence="1 2">
    <name type="scientific">Actinoplanes aureus</name>
    <dbReference type="NCBI Taxonomy" id="2792083"/>
    <lineage>
        <taxon>Bacteria</taxon>
        <taxon>Bacillati</taxon>
        <taxon>Actinomycetota</taxon>
        <taxon>Actinomycetes</taxon>
        <taxon>Micromonosporales</taxon>
        <taxon>Micromonosporaceae</taxon>
        <taxon>Actinoplanes</taxon>
    </lineage>
</organism>
<keyword evidence="2" id="KW-1185">Reference proteome</keyword>
<dbReference type="AlphaFoldDB" id="A0A931CKV4"/>
<comment type="caution">
    <text evidence="1">The sequence shown here is derived from an EMBL/GenBank/DDBJ whole genome shotgun (WGS) entry which is preliminary data.</text>
</comment>